<reference evidence="2 3" key="1">
    <citation type="submission" date="2016-10" db="EMBL/GenBank/DDBJ databases">
        <title>Rodentibacter gen. nov. and new species.</title>
        <authorList>
            <person name="Christensen H."/>
        </authorList>
    </citation>
    <scope>NUCLEOTIDE SEQUENCE [LARGE SCALE GENOMIC DNA]</scope>
    <source>
        <strain evidence="3">ppn416</strain>
    </source>
</reference>
<dbReference type="Gene3D" id="3.90.550.60">
    <property type="match status" value="1"/>
</dbReference>
<sequence>MNSIQNVVYPQVSLCTETELYFRYNQFADLNIGKAFFSLGKSGYINTDTYFNSLSVGKWKRHANINDLNFSIKFKGKIKIVWFLNRLHFSKKILKEVYLETENLSEVSVSLEFWQELEDGMLAFELIALSQSEIHQFSYITTTPVVNNVLLGIVITHFNRQQYVLPALERLKNELLNTEEFKDNIALYVVDNSQNLPQVENVHIIPNENLGGSGGFSRGLMELKDQGVFTHCLFMDDDASCEVEGIKRTVRLLEYAKDPELAIGGAMLREEEMYRQYENGAKFDGLLTPIKPNLDLRYVDQLLFNEQEEHIDFAGWWYFAFPLSKVKHYAFPFFVRGDDIGFGLTHKFNIITLNGISSWQGDFALKHSPLTAYLDNRHQIMQHFHHFSDKGMLSLLNITARMILKNLLTYHYETALASIYAIEDATKGCDFWRNNADMVERRKEILRIVHNEKVIDVPYDISTQAVFGNPHESRLERLFRWATLNGNLLPSMFFKKGIVSQPKGFGGSLREVYRYKKVLYIHFPTNKGFILEHDKGKFFNYAFRYLKAIYKLVKNYNHLKKEYQNSYDELTSPGFWKKQFKQDQ</sequence>
<dbReference type="SUPFAM" id="SSF53448">
    <property type="entry name" value="Nucleotide-diphospho-sugar transferases"/>
    <property type="match status" value="1"/>
</dbReference>
<evidence type="ECO:0000313" key="3">
    <source>
        <dbReference type="Proteomes" id="UP000188481"/>
    </source>
</evidence>
<name>A0A1V3J610_9PAST</name>
<keyword evidence="3" id="KW-1185">Reference proteome</keyword>
<accession>A0A1V3J610</accession>
<comment type="caution">
    <text evidence="2">The sequence shown here is derived from an EMBL/GenBank/DDBJ whole genome shotgun (WGS) entry which is preliminary data.</text>
</comment>
<protein>
    <submittedName>
        <fullName evidence="2">Glycosyl transferase</fullName>
    </submittedName>
</protein>
<proteinExistence type="predicted"/>
<dbReference type="AlphaFoldDB" id="A0A1V3J610"/>
<dbReference type="STRING" id="1908264.BKK54_05325"/>
<feature type="domain" description="Glycosyltransferase 2-like" evidence="1">
    <location>
        <begin position="153"/>
        <end position="255"/>
    </location>
</feature>
<organism evidence="2 3">
    <name type="scientific">Rodentibacter genomosp. 1</name>
    <dbReference type="NCBI Taxonomy" id="1908264"/>
    <lineage>
        <taxon>Bacteria</taxon>
        <taxon>Pseudomonadati</taxon>
        <taxon>Pseudomonadota</taxon>
        <taxon>Gammaproteobacteria</taxon>
        <taxon>Pasteurellales</taxon>
        <taxon>Pasteurellaceae</taxon>
        <taxon>Rodentibacter</taxon>
    </lineage>
</organism>
<dbReference type="Pfam" id="PF00535">
    <property type="entry name" value="Glycos_transf_2"/>
    <property type="match status" value="1"/>
</dbReference>
<dbReference type="InterPro" id="IPR001173">
    <property type="entry name" value="Glyco_trans_2-like"/>
</dbReference>
<evidence type="ECO:0000259" key="1">
    <source>
        <dbReference type="Pfam" id="PF00535"/>
    </source>
</evidence>
<dbReference type="InterPro" id="IPR029044">
    <property type="entry name" value="Nucleotide-diphossugar_trans"/>
</dbReference>
<gene>
    <name evidence="2" type="ORF">BKK54_05325</name>
</gene>
<keyword evidence="2" id="KW-0808">Transferase</keyword>
<dbReference type="EMBL" id="MLHN01000009">
    <property type="protein sequence ID" value="OOF50508.1"/>
    <property type="molecule type" value="Genomic_DNA"/>
</dbReference>
<evidence type="ECO:0000313" key="2">
    <source>
        <dbReference type="EMBL" id="OOF50508.1"/>
    </source>
</evidence>
<dbReference type="Proteomes" id="UP000188481">
    <property type="component" value="Unassembled WGS sequence"/>
</dbReference>
<dbReference type="RefSeq" id="WP_077542109.1">
    <property type="nucleotide sequence ID" value="NZ_MLHN01000009.1"/>
</dbReference>
<dbReference type="GO" id="GO:0016740">
    <property type="term" value="F:transferase activity"/>
    <property type="evidence" value="ECO:0007669"/>
    <property type="project" value="UniProtKB-KW"/>
</dbReference>